<protein>
    <submittedName>
        <fullName evidence="1">Uncharacterized protein</fullName>
    </submittedName>
</protein>
<gene>
    <name evidence="1" type="ORF">SAMN04488103_10139</name>
</gene>
<reference evidence="1 2" key="1">
    <citation type="submission" date="2016-10" db="EMBL/GenBank/DDBJ databases">
        <authorList>
            <person name="de Groot N.N."/>
        </authorList>
    </citation>
    <scope>NUCLEOTIDE SEQUENCE [LARGE SCALE GENOMIC DNA]</scope>
    <source>
        <strain evidence="1 2">DSM 3857</strain>
    </source>
</reference>
<dbReference type="AlphaFoldDB" id="A0A1H7Y2E7"/>
<keyword evidence="2" id="KW-1185">Reference proteome</keyword>
<dbReference type="EMBL" id="FOCE01000001">
    <property type="protein sequence ID" value="SEM40085.1"/>
    <property type="molecule type" value="Genomic_DNA"/>
</dbReference>
<accession>A0A1H7Y2E7</accession>
<evidence type="ECO:0000313" key="1">
    <source>
        <dbReference type="EMBL" id="SEM40085.1"/>
    </source>
</evidence>
<name>A0A1H7Y2E7_9RHOB</name>
<dbReference type="RefSeq" id="WP_217643916.1">
    <property type="nucleotide sequence ID" value="NZ_FOCE01000001.1"/>
</dbReference>
<evidence type="ECO:0000313" key="2">
    <source>
        <dbReference type="Proteomes" id="UP000198761"/>
    </source>
</evidence>
<dbReference type="Proteomes" id="UP000198761">
    <property type="component" value="Unassembled WGS sequence"/>
</dbReference>
<organism evidence="1 2">
    <name type="scientific">Gemmobacter aquatilis</name>
    <dbReference type="NCBI Taxonomy" id="933059"/>
    <lineage>
        <taxon>Bacteria</taxon>
        <taxon>Pseudomonadati</taxon>
        <taxon>Pseudomonadota</taxon>
        <taxon>Alphaproteobacteria</taxon>
        <taxon>Rhodobacterales</taxon>
        <taxon>Paracoccaceae</taxon>
        <taxon>Gemmobacter</taxon>
    </lineage>
</organism>
<proteinExistence type="predicted"/>
<sequence length="167" mass="17914">MANLHAEETARAFRRMACANDARHAPGQSRPMAFDPGAAGGPLPHPFEIAETLLFHPASEITARGAMAGLILQVLAEWPHLASRTIRLIDPVFDSLPDVASLRGAARITFVLTENANPAGAITTRALAEHLHCAVKDQRQRRNRLVAALMGLASLLSLRQDAGLAMT</sequence>